<keyword evidence="3 4" id="KW-0808">Transferase</keyword>
<dbReference type="AlphaFoldDB" id="A0AAN9Q771"/>
<accession>A0AAN9Q771</accession>
<evidence type="ECO:0000256" key="2">
    <source>
        <dbReference type="ARBA" id="ARBA00022676"/>
    </source>
</evidence>
<dbReference type="PANTHER" id="PTHR48047">
    <property type="entry name" value="GLYCOSYLTRANSFERASE"/>
    <property type="match status" value="1"/>
</dbReference>
<evidence type="ECO:0000256" key="4">
    <source>
        <dbReference type="RuleBase" id="RU003718"/>
    </source>
</evidence>
<dbReference type="Gene3D" id="3.40.50.2000">
    <property type="entry name" value="Glycogen Phosphorylase B"/>
    <property type="match status" value="2"/>
</dbReference>
<organism evidence="6 7">
    <name type="scientific">Canavalia gladiata</name>
    <name type="common">Sword bean</name>
    <name type="synonym">Dolichos gladiatus</name>
    <dbReference type="NCBI Taxonomy" id="3824"/>
    <lineage>
        <taxon>Eukaryota</taxon>
        <taxon>Viridiplantae</taxon>
        <taxon>Streptophyta</taxon>
        <taxon>Embryophyta</taxon>
        <taxon>Tracheophyta</taxon>
        <taxon>Spermatophyta</taxon>
        <taxon>Magnoliopsida</taxon>
        <taxon>eudicotyledons</taxon>
        <taxon>Gunneridae</taxon>
        <taxon>Pentapetalae</taxon>
        <taxon>rosids</taxon>
        <taxon>fabids</taxon>
        <taxon>Fabales</taxon>
        <taxon>Fabaceae</taxon>
        <taxon>Papilionoideae</taxon>
        <taxon>50 kb inversion clade</taxon>
        <taxon>NPAAA clade</taxon>
        <taxon>indigoferoid/millettioid clade</taxon>
        <taxon>Phaseoleae</taxon>
        <taxon>Canavalia</taxon>
    </lineage>
</organism>
<evidence type="ECO:0000256" key="3">
    <source>
        <dbReference type="ARBA" id="ARBA00022679"/>
    </source>
</evidence>
<dbReference type="InterPro" id="IPR002213">
    <property type="entry name" value="UDP_glucos_trans"/>
</dbReference>
<reference evidence="6 7" key="1">
    <citation type="submission" date="2024-01" db="EMBL/GenBank/DDBJ databases">
        <title>The genomes of 5 underutilized Papilionoideae crops provide insights into root nodulation and disease resistanc.</title>
        <authorList>
            <person name="Jiang F."/>
        </authorList>
    </citation>
    <scope>NUCLEOTIDE SEQUENCE [LARGE SCALE GENOMIC DNA]</scope>
    <source>
        <strain evidence="6">LVBAO_FW01</strain>
        <tissue evidence="6">Leaves</tissue>
    </source>
</reference>
<evidence type="ECO:0000313" key="6">
    <source>
        <dbReference type="EMBL" id="KAK7324064.1"/>
    </source>
</evidence>
<dbReference type="GO" id="GO:0035251">
    <property type="term" value="F:UDP-glucosyltransferase activity"/>
    <property type="evidence" value="ECO:0007669"/>
    <property type="project" value="TreeGrafter"/>
</dbReference>
<name>A0AAN9Q771_CANGL</name>
<evidence type="ECO:0000313" key="7">
    <source>
        <dbReference type="Proteomes" id="UP001367508"/>
    </source>
</evidence>
<keyword evidence="7" id="KW-1185">Reference proteome</keyword>
<dbReference type="CDD" id="cd03784">
    <property type="entry name" value="GT1_Gtf-like"/>
    <property type="match status" value="1"/>
</dbReference>
<dbReference type="EC" id="2.4.1.-" evidence="5"/>
<keyword evidence="2 4" id="KW-0328">Glycosyltransferase</keyword>
<dbReference type="Proteomes" id="UP001367508">
    <property type="component" value="Unassembled WGS sequence"/>
</dbReference>
<dbReference type="PROSITE" id="PS00375">
    <property type="entry name" value="UDPGT"/>
    <property type="match status" value="1"/>
</dbReference>
<proteinExistence type="inferred from homology"/>
<evidence type="ECO:0000256" key="1">
    <source>
        <dbReference type="ARBA" id="ARBA00009995"/>
    </source>
</evidence>
<sequence length="486" mass="54256">MEAKHEPLKIYFLPFMALGHMIPMVKLARVVASRGEHVTIITTPSNAKLFSKLIDQDRATLGSHIIIHTINFPSKEVGLPEGLENMSSATDNDGAAKICTAANLLQQQVEAFVESNPPHVIITDMMFTWSGQLTSCKGIPRLVFSPLSIFDACITLAIAKLNVSSNSGSAFTVPGLPHAITLTVMPSLGFIRFTQKILDAMENSLGVIVECFLELEAEYAEHYEKLTGRKVWHVGPASLMLNNHMKDVNSELNDMREDIVECLNWLDEQQNESVVYISFGSLCRFPDEQLSEIACGIEASGHKFVWVVRKEDNDDDNEWLPRGFEERMREEKRGKVVKGWVPQVRILNHPAIGAFLTQCGLNAMLEAIGCGVPMITMPGFGDQYYHEKHITQVCGFGVEVGAQEWTVSPYGGSKSVVRRERIEDAVKRLMNSESEEGVRVRRQAKELREKALEAVKEGGSSHTNLTTMIRDIKHLVFNDGKRNNFV</sequence>
<dbReference type="EMBL" id="JAYMYQ010000006">
    <property type="protein sequence ID" value="KAK7324064.1"/>
    <property type="molecule type" value="Genomic_DNA"/>
</dbReference>
<dbReference type="InterPro" id="IPR035595">
    <property type="entry name" value="UDP_glycos_trans_CS"/>
</dbReference>
<protein>
    <recommendedName>
        <fullName evidence="5">Glycosyltransferase</fullName>
        <ecNumber evidence="5">2.4.1.-</ecNumber>
    </recommendedName>
</protein>
<dbReference type="Pfam" id="PF00201">
    <property type="entry name" value="UDPGT"/>
    <property type="match status" value="1"/>
</dbReference>
<evidence type="ECO:0000256" key="5">
    <source>
        <dbReference type="RuleBase" id="RU362057"/>
    </source>
</evidence>
<comment type="similarity">
    <text evidence="1 4">Belongs to the UDP-glycosyltransferase family.</text>
</comment>
<gene>
    <name evidence="6" type="ORF">VNO77_27583</name>
</gene>
<dbReference type="SUPFAM" id="SSF53756">
    <property type="entry name" value="UDP-Glycosyltransferase/glycogen phosphorylase"/>
    <property type="match status" value="1"/>
</dbReference>
<comment type="caution">
    <text evidence="6">The sequence shown here is derived from an EMBL/GenBank/DDBJ whole genome shotgun (WGS) entry which is preliminary data.</text>
</comment>
<dbReference type="FunFam" id="3.40.50.2000:FF:000063">
    <property type="entry name" value="Glycosyltransferase"/>
    <property type="match status" value="1"/>
</dbReference>
<dbReference type="PANTHER" id="PTHR48047:SF182">
    <property type="entry name" value="GLYCOSYLTRANSFERASE"/>
    <property type="match status" value="1"/>
</dbReference>